<feature type="compositionally biased region" description="Basic and acidic residues" evidence="1">
    <location>
        <begin position="1"/>
        <end position="14"/>
    </location>
</feature>
<organism evidence="2 6">
    <name type="scientific">Frankliniella fusca</name>
    <dbReference type="NCBI Taxonomy" id="407009"/>
    <lineage>
        <taxon>Eukaryota</taxon>
        <taxon>Metazoa</taxon>
        <taxon>Ecdysozoa</taxon>
        <taxon>Arthropoda</taxon>
        <taxon>Hexapoda</taxon>
        <taxon>Insecta</taxon>
        <taxon>Pterygota</taxon>
        <taxon>Neoptera</taxon>
        <taxon>Paraneoptera</taxon>
        <taxon>Thysanoptera</taxon>
        <taxon>Terebrantia</taxon>
        <taxon>Thripoidea</taxon>
        <taxon>Thripidae</taxon>
        <taxon>Frankliniella</taxon>
    </lineage>
</organism>
<feature type="non-terminal residue" evidence="2">
    <location>
        <position position="98"/>
    </location>
</feature>
<dbReference type="EMBL" id="JAHWGI010001322">
    <property type="protein sequence ID" value="KAK3928187.1"/>
    <property type="molecule type" value="Genomic_DNA"/>
</dbReference>
<keyword evidence="6" id="KW-1185">Reference proteome</keyword>
<reference evidence="2" key="1">
    <citation type="submission" date="2021-07" db="EMBL/GenBank/DDBJ databases">
        <authorList>
            <person name="Catto M.A."/>
            <person name="Jacobson A."/>
            <person name="Kennedy G."/>
            <person name="Labadie P."/>
            <person name="Hunt B.G."/>
            <person name="Srinivasan R."/>
        </authorList>
    </citation>
    <scope>NUCLEOTIDE SEQUENCE</scope>
    <source>
        <strain evidence="2">PL_HMW_Pooled</strain>
        <tissue evidence="2">Head</tissue>
    </source>
</reference>
<evidence type="ECO:0000313" key="3">
    <source>
        <dbReference type="EMBL" id="KAK3913729.1"/>
    </source>
</evidence>
<dbReference type="EMBL" id="JAHWGI010000337">
    <property type="protein sequence ID" value="KAK3913729.1"/>
    <property type="molecule type" value="Genomic_DNA"/>
</dbReference>
<sequence length="98" mass="10755">LGDAPRPREVKVSRSPDFSARSHQAYGALQCDVAAAAVTSVVCAAICLWRSESDHFLATIEMHLSCHKDQPCPLKMGNIEGRWSTTNTFGYSELTLNM</sequence>
<evidence type="ECO:0000313" key="5">
    <source>
        <dbReference type="EMBL" id="KAK3928187.1"/>
    </source>
</evidence>
<dbReference type="EMBL" id="JAHWGI010001064">
    <property type="protein sequence ID" value="KAK3922076.1"/>
    <property type="molecule type" value="Genomic_DNA"/>
</dbReference>
<reference evidence="2" key="2">
    <citation type="journal article" date="2023" name="BMC Genomics">
        <title>Pest status, molecular evolution, and epigenetic factors derived from the genome assembly of Frankliniella fusca, a thysanopteran phytovirus vector.</title>
        <authorList>
            <person name="Catto M.A."/>
            <person name="Labadie P.E."/>
            <person name="Jacobson A.L."/>
            <person name="Kennedy G.G."/>
            <person name="Srinivasan R."/>
            <person name="Hunt B.G."/>
        </authorList>
    </citation>
    <scope>NUCLEOTIDE SEQUENCE</scope>
    <source>
        <strain evidence="2">PL_HMW_Pooled</strain>
    </source>
</reference>
<proteinExistence type="predicted"/>
<evidence type="ECO:0000256" key="1">
    <source>
        <dbReference type="SAM" id="MobiDB-lite"/>
    </source>
</evidence>
<gene>
    <name evidence="4" type="ORF">KUF71_011252</name>
    <name evidence="5" type="ORF">KUF71_016536</name>
    <name evidence="2" type="ORF">KUF71_019085</name>
    <name evidence="3" type="ORF">KUF71_023186</name>
</gene>
<dbReference type="AlphaFoldDB" id="A0AAE1GT00"/>
<evidence type="ECO:0000313" key="6">
    <source>
        <dbReference type="Proteomes" id="UP001219518"/>
    </source>
</evidence>
<comment type="caution">
    <text evidence="2">The sequence shown here is derived from an EMBL/GenBank/DDBJ whole genome shotgun (WGS) entry which is preliminary data.</text>
</comment>
<evidence type="ECO:0000313" key="2">
    <source>
        <dbReference type="EMBL" id="KAK3908830.1"/>
    </source>
</evidence>
<accession>A0AAE1GT00</accession>
<name>A0AAE1GT00_9NEOP</name>
<feature type="region of interest" description="Disordered" evidence="1">
    <location>
        <begin position="1"/>
        <end position="20"/>
    </location>
</feature>
<dbReference type="Proteomes" id="UP001219518">
    <property type="component" value="Unassembled WGS sequence"/>
</dbReference>
<dbReference type="EMBL" id="JAHWGI010000080">
    <property type="protein sequence ID" value="KAK3908830.1"/>
    <property type="molecule type" value="Genomic_DNA"/>
</dbReference>
<protein>
    <submittedName>
        <fullName evidence="2">Histone-lysine N-methyltransferase, H3 lysine-36 specific</fullName>
    </submittedName>
</protein>
<evidence type="ECO:0000313" key="4">
    <source>
        <dbReference type="EMBL" id="KAK3922076.1"/>
    </source>
</evidence>